<dbReference type="GO" id="GO:0005524">
    <property type="term" value="F:ATP binding"/>
    <property type="evidence" value="ECO:0007669"/>
    <property type="project" value="UniProtKB-KW"/>
</dbReference>
<keyword evidence="4" id="KW-0143">Chaperone</keyword>
<dbReference type="InterPro" id="IPR018368">
    <property type="entry name" value="ClpA/B_CS1"/>
</dbReference>
<sequence length="827" mass="94101">MMEKSIFNRFSKKTKEILIAAQKLAQTENRGVSDNYLFLALLLTPGTIAYDLLREFTINPDQYRLITSLKQPQWTSFGITSNAKKILKNSFKVAIEYSHSEIEPEHILYAILDDSANGPNQILMQMGVDPEEIKSQIKFIFQDLKEMDNLINQQIDHLKNNPSPQPGLTDMYKKEEIDVLKYFAVDLTEKSKTGQIDPVIGREVEIQRIFQILLRRKKNNPILIGDPGVGKTAIVEELANRLAKDEVPDHLKGMKLISLDLGLLIAGTMYRGQFEERLKKVIETLENKRNVILFIDEIHSIVGAGSAEGSLDAANLLKPTLTKGNIKVIGTTTFDEYRKNIEKDAALERRFQPINIEEPNDKENKEILLGLRDEIEKFHNIEIPEGIIETALNFSKKYIAERRLPDKAIDLIDEASSYKKISSQKRRSPKIKKIEDELSKVTKQKEEAVAKSDFSQAAKLQETEKKISGEILAASSKNRQKLSIRDLAFVISQITKISVKSLLQEDAQKILQIENNLRKHIIGQDGAIAEVARAIRRNSVGIRNENRPIGSFLFLGPTGVGKTELAKKLAEQVFDSDKFLTKIDMSEFMEKHNVARLVGAPPGYIGYEEAGKLTEEVRKGPYRVILFDEIEKAHPDVYNILLQILEDGELTDARGRKVSFKNTVIIMTSNIGASELERYKTIGFENSGDYKSQDKTEQIIKEHLSDTFRPELLNRIDKIIIFNKLIDNDLLKIIDIELKKLEGRLSHYKIKMSMNLNAKKFLLGKAETEKYGARPLRRIIEQEIEDQIAQKILLGKIKSSDNIVIGYDNKIKLFKSYGRRKTLRAAK</sequence>
<dbReference type="AlphaFoldDB" id="A0A2M6WXJ3"/>
<dbReference type="PANTHER" id="PTHR11638:SF18">
    <property type="entry name" value="HEAT SHOCK PROTEIN 104"/>
    <property type="match status" value="1"/>
</dbReference>
<proteinExistence type="predicted"/>
<evidence type="ECO:0000256" key="3">
    <source>
        <dbReference type="ARBA" id="ARBA00022840"/>
    </source>
</evidence>
<dbReference type="Pfam" id="PF10431">
    <property type="entry name" value="ClpB_D2-small"/>
    <property type="match status" value="1"/>
</dbReference>
<dbReference type="InterPro" id="IPR050130">
    <property type="entry name" value="ClpA_ClpB"/>
</dbReference>
<evidence type="ECO:0000313" key="8">
    <source>
        <dbReference type="Proteomes" id="UP000228596"/>
    </source>
</evidence>
<dbReference type="Proteomes" id="UP000228596">
    <property type="component" value="Unassembled WGS sequence"/>
</dbReference>
<dbReference type="CDD" id="cd19499">
    <property type="entry name" value="RecA-like_ClpB_Hsp104-like"/>
    <property type="match status" value="1"/>
</dbReference>
<dbReference type="Pfam" id="PF00004">
    <property type="entry name" value="AAA"/>
    <property type="match status" value="1"/>
</dbReference>
<gene>
    <name evidence="7" type="ORF">COT77_00900</name>
</gene>
<dbReference type="GO" id="GO:0005737">
    <property type="term" value="C:cytoplasm"/>
    <property type="evidence" value="ECO:0007669"/>
    <property type="project" value="TreeGrafter"/>
</dbReference>
<dbReference type="InterPro" id="IPR001270">
    <property type="entry name" value="ClpA/B"/>
</dbReference>
<evidence type="ECO:0000256" key="2">
    <source>
        <dbReference type="ARBA" id="ARBA00022741"/>
    </source>
</evidence>
<dbReference type="SMART" id="SM00382">
    <property type="entry name" value="AAA"/>
    <property type="match status" value="2"/>
</dbReference>
<keyword evidence="7" id="KW-0378">Hydrolase</keyword>
<protein>
    <submittedName>
        <fullName evidence="7">ATP-dependent Clp protease ATP-binding subunit ClpC</fullName>
    </submittedName>
</protein>
<keyword evidence="3 7" id="KW-0067">ATP-binding</keyword>
<dbReference type="PROSITE" id="PS00870">
    <property type="entry name" value="CLPAB_1"/>
    <property type="match status" value="1"/>
</dbReference>
<evidence type="ECO:0000313" key="7">
    <source>
        <dbReference type="EMBL" id="PIT97512.1"/>
    </source>
</evidence>
<dbReference type="Pfam" id="PF07724">
    <property type="entry name" value="AAA_2"/>
    <property type="match status" value="1"/>
</dbReference>
<dbReference type="GO" id="GO:0034605">
    <property type="term" value="P:cellular response to heat"/>
    <property type="evidence" value="ECO:0007669"/>
    <property type="project" value="TreeGrafter"/>
</dbReference>
<dbReference type="Gene3D" id="1.10.1780.10">
    <property type="entry name" value="Clp, N-terminal domain"/>
    <property type="match status" value="2"/>
</dbReference>
<dbReference type="PROSITE" id="PS51903">
    <property type="entry name" value="CLP_R"/>
    <property type="match status" value="1"/>
</dbReference>
<dbReference type="FunFam" id="3.40.50.300:FF:000025">
    <property type="entry name" value="ATP-dependent Clp protease subunit"/>
    <property type="match status" value="1"/>
</dbReference>
<feature type="domain" description="Clp R" evidence="6">
    <location>
        <begin position="7"/>
        <end position="146"/>
    </location>
</feature>
<comment type="caution">
    <text evidence="7">The sequence shown here is derived from an EMBL/GenBank/DDBJ whole genome shotgun (WGS) entry which is preliminary data.</text>
</comment>
<dbReference type="CDD" id="cd00009">
    <property type="entry name" value="AAA"/>
    <property type="match status" value="1"/>
</dbReference>
<dbReference type="FunFam" id="3.40.50.300:FF:000010">
    <property type="entry name" value="Chaperone clpB 1, putative"/>
    <property type="match status" value="1"/>
</dbReference>
<dbReference type="GO" id="GO:0016887">
    <property type="term" value="F:ATP hydrolysis activity"/>
    <property type="evidence" value="ECO:0007669"/>
    <property type="project" value="InterPro"/>
</dbReference>
<keyword evidence="1 5" id="KW-0677">Repeat</keyword>
<reference evidence="8" key="1">
    <citation type="submission" date="2017-09" db="EMBL/GenBank/DDBJ databases">
        <title>Depth-based differentiation of microbial function through sediment-hosted aquifers and enrichment of novel symbionts in the deep terrestrial subsurface.</title>
        <authorList>
            <person name="Probst A.J."/>
            <person name="Ladd B."/>
            <person name="Jarett J.K."/>
            <person name="Geller-Mcgrath D.E."/>
            <person name="Sieber C.M.K."/>
            <person name="Emerson J.B."/>
            <person name="Anantharaman K."/>
            <person name="Thomas B.C."/>
            <person name="Malmstrom R."/>
            <person name="Stieglmeier M."/>
            <person name="Klingl A."/>
            <person name="Woyke T."/>
            <person name="Ryan C.M."/>
            <person name="Banfield J.F."/>
        </authorList>
    </citation>
    <scope>NUCLEOTIDE SEQUENCE [LARGE SCALE GENOMIC DNA]</scope>
</reference>
<dbReference type="SUPFAM" id="SSF52540">
    <property type="entry name" value="P-loop containing nucleoside triphosphate hydrolases"/>
    <property type="match status" value="2"/>
</dbReference>
<dbReference type="InterPro" id="IPR003959">
    <property type="entry name" value="ATPase_AAA_core"/>
</dbReference>
<dbReference type="Gene3D" id="1.10.8.60">
    <property type="match status" value="2"/>
</dbReference>
<evidence type="ECO:0000256" key="1">
    <source>
        <dbReference type="ARBA" id="ARBA00022737"/>
    </source>
</evidence>
<dbReference type="InterPro" id="IPR019489">
    <property type="entry name" value="Clp_ATPase_C"/>
</dbReference>
<dbReference type="InterPro" id="IPR003593">
    <property type="entry name" value="AAA+_ATPase"/>
</dbReference>
<dbReference type="SUPFAM" id="SSF81923">
    <property type="entry name" value="Double Clp-N motif"/>
    <property type="match status" value="1"/>
</dbReference>
<evidence type="ECO:0000256" key="5">
    <source>
        <dbReference type="PROSITE-ProRule" id="PRU01251"/>
    </source>
</evidence>
<dbReference type="SMART" id="SM01086">
    <property type="entry name" value="ClpB_D2-small"/>
    <property type="match status" value="1"/>
</dbReference>
<dbReference type="PANTHER" id="PTHR11638">
    <property type="entry name" value="ATP-DEPENDENT CLP PROTEASE"/>
    <property type="match status" value="1"/>
</dbReference>
<dbReference type="EMBL" id="PEZV01000006">
    <property type="protein sequence ID" value="PIT97512.1"/>
    <property type="molecule type" value="Genomic_DNA"/>
</dbReference>
<dbReference type="Pfam" id="PF02861">
    <property type="entry name" value="Clp_N"/>
    <property type="match status" value="1"/>
</dbReference>
<evidence type="ECO:0000256" key="4">
    <source>
        <dbReference type="ARBA" id="ARBA00023186"/>
    </source>
</evidence>
<evidence type="ECO:0000259" key="6">
    <source>
        <dbReference type="PROSITE" id="PS51903"/>
    </source>
</evidence>
<keyword evidence="7" id="KW-0645">Protease</keyword>
<dbReference type="InterPro" id="IPR036628">
    <property type="entry name" value="Clp_N_dom_sf"/>
</dbReference>
<dbReference type="InterPro" id="IPR004176">
    <property type="entry name" value="Clp_R_N"/>
</dbReference>
<accession>A0A2M6WXJ3</accession>
<dbReference type="Gene3D" id="3.40.50.300">
    <property type="entry name" value="P-loop containing nucleotide triphosphate hydrolases"/>
    <property type="match status" value="2"/>
</dbReference>
<dbReference type="Pfam" id="PF17871">
    <property type="entry name" value="AAA_lid_9"/>
    <property type="match status" value="1"/>
</dbReference>
<dbReference type="GO" id="GO:0008233">
    <property type="term" value="F:peptidase activity"/>
    <property type="evidence" value="ECO:0007669"/>
    <property type="project" value="UniProtKB-KW"/>
</dbReference>
<dbReference type="InterPro" id="IPR027417">
    <property type="entry name" value="P-loop_NTPase"/>
</dbReference>
<dbReference type="GO" id="GO:0006508">
    <property type="term" value="P:proteolysis"/>
    <property type="evidence" value="ECO:0007669"/>
    <property type="project" value="UniProtKB-KW"/>
</dbReference>
<dbReference type="InterPro" id="IPR041546">
    <property type="entry name" value="ClpA/ClpB_AAA_lid"/>
</dbReference>
<keyword evidence="2" id="KW-0547">Nucleotide-binding</keyword>
<organism evidence="7 8">
    <name type="scientific">Candidatus Berkelbacteria bacterium CG10_big_fil_rev_8_21_14_0_10_41_12</name>
    <dbReference type="NCBI Taxonomy" id="1974513"/>
    <lineage>
        <taxon>Bacteria</taxon>
        <taxon>Candidatus Berkelbacteria</taxon>
    </lineage>
</organism>
<name>A0A2M6WXJ3_9BACT</name>
<dbReference type="PRINTS" id="PR00300">
    <property type="entry name" value="CLPPROTEASEA"/>
</dbReference>